<evidence type="ECO:0000256" key="14">
    <source>
        <dbReference type="PROSITE-ProRule" id="PRU00182"/>
    </source>
</evidence>
<dbReference type="Pfam" id="PF00383">
    <property type="entry name" value="dCMP_cyt_deam_1"/>
    <property type="match status" value="1"/>
</dbReference>
<dbReference type="Gene3D" id="3.10.290.10">
    <property type="entry name" value="RNA-binding S4 domain"/>
    <property type="match status" value="1"/>
</dbReference>
<dbReference type="GO" id="GO:0031267">
    <property type="term" value="F:small GTPase binding"/>
    <property type="evidence" value="ECO:0007669"/>
    <property type="project" value="InterPro"/>
</dbReference>
<dbReference type="EMBL" id="LR899697">
    <property type="protein sequence ID" value="CAD7241818.1"/>
    <property type="molecule type" value="Genomic_DNA"/>
</dbReference>
<dbReference type="GO" id="GO:0019843">
    <property type="term" value="F:rRNA binding"/>
    <property type="evidence" value="ECO:0007669"/>
    <property type="project" value="UniProtKB-KW"/>
</dbReference>
<evidence type="ECO:0000313" key="18">
    <source>
        <dbReference type="EMBL" id="CAD7241818.1"/>
    </source>
</evidence>
<feature type="transmembrane region" description="Helical" evidence="16">
    <location>
        <begin position="656"/>
        <end position="679"/>
    </location>
</feature>
<dbReference type="CDD" id="cd00165">
    <property type="entry name" value="S4"/>
    <property type="match status" value="1"/>
</dbReference>
<dbReference type="GO" id="GO:0003824">
    <property type="term" value="F:catalytic activity"/>
    <property type="evidence" value="ECO:0007669"/>
    <property type="project" value="InterPro"/>
</dbReference>
<dbReference type="FunFam" id="3.10.290.10:FF:000021">
    <property type="entry name" value="40S ribosomal protein S9"/>
    <property type="match status" value="1"/>
</dbReference>
<dbReference type="SUPFAM" id="SSF55174">
    <property type="entry name" value="Alpha-L RNA-binding motif"/>
    <property type="match status" value="1"/>
</dbReference>
<keyword evidence="19" id="KW-1185">Reference proteome</keyword>
<accession>A0A7R8X0Q1</accession>
<protein>
    <recommendedName>
        <fullName evidence="11">Small ribosomal subunit protein uS4</fullName>
    </recommendedName>
    <alternativeName>
        <fullName evidence="12">40S ribosomal protein S9</fullName>
    </alternativeName>
</protein>
<feature type="transmembrane region" description="Helical" evidence="16">
    <location>
        <begin position="520"/>
        <end position="541"/>
    </location>
</feature>
<sequence length="688" mass="79457">MMPVLKMPGRVPVVNSKAYVTPRRPYEKPRLDQELKLIGEFGLRNKREVWRVKYTLAKIRKAARELLTLEEKHPRRLFEGNALLRRLVRIGVLDESRMKLDYVLGLKIEDFLERRLQTQVFKLGLAKSIHHARVLIRQRHIRVRKQVVNVPSFMVRLDSQKHIDFSLKSPFGGGRPGRVKRKNMRKAQGGDFNKGGDVVLDTGELEGHDDSEEGKVKKVKMNVVRSHWKLRPIIGPEYHAPMTLRKMYAYEIKDRKDVSSVLQAFNKHFPFGEWKHLKRVKSTDLGAMILWTDACDSSPSLSPPNDVSFKLGALKTVNVPQSAPLTREQFREACKHWPVHFHEDKHISMLLNGKFFTIQDLTKMELFMQKALDCANENSSSCGTVIVDPKQDIVVGRGTDQRRENPRLHSVMVAIEEVAEHISATDDSGYICTGFDVYCTREPCMMCAMALIHSRVRRLLPGEEEDGRREKTRGGPWTWEYYQQFFDVDTEQVKQRTLWAMIPRPSVSYLEHYIRPNPDLYGPFWIGVTLVFSIAVMGNLSNYLATAATGNYVWRYDFHKVSYAATAVLTYIWLLPIGLYAFLRYRMREGYQLTFLEIISVYGYSLAIYIPISILWMIQVNWLQWLLVILGSVMSGLVLVSSLWPAVKDDPKRQVAIGVLSLVVLFHFLLAVGFMMYFFHAPKRIVEH</sequence>
<keyword evidence="9 16" id="KW-0472">Membrane</keyword>
<dbReference type="NCBIfam" id="TIGR01018">
    <property type="entry name" value="uS4_arch"/>
    <property type="match status" value="1"/>
</dbReference>
<gene>
    <name evidence="18" type="ORF">DSTB1V02_LOCUS1796</name>
</gene>
<keyword evidence="5 14" id="KW-0699">rRNA-binding</keyword>
<feature type="transmembrane region" description="Helical" evidence="16">
    <location>
        <begin position="595"/>
        <end position="616"/>
    </location>
</feature>
<dbReference type="InterPro" id="IPR001912">
    <property type="entry name" value="Ribosomal_uS4_N"/>
</dbReference>
<dbReference type="Pfam" id="PF01479">
    <property type="entry name" value="S4"/>
    <property type="match status" value="1"/>
</dbReference>
<dbReference type="InterPro" id="IPR018079">
    <property type="entry name" value="Ribosomal_uS4_CS"/>
</dbReference>
<evidence type="ECO:0000256" key="9">
    <source>
        <dbReference type="ARBA" id="ARBA00023136"/>
    </source>
</evidence>
<dbReference type="Proteomes" id="UP000677054">
    <property type="component" value="Unassembled WGS sequence"/>
</dbReference>
<evidence type="ECO:0000256" key="5">
    <source>
        <dbReference type="ARBA" id="ARBA00022730"/>
    </source>
</evidence>
<dbReference type="GO" id="GO:0003735">
    <property type="term" value="F:structural constituent of ribosome"/>
    <property type="evidence" value="ECO:0007669"/>
    <property type="project" value="InterPro"/>
</dbReference>
<dbReference type="SUPFAM" id="SSF53927">
    <property type="entry name" value="Cytidine deaminase-like"/>
    <property type="match status" value="1"/>
</dbReference>
<name>A0A7R8X0Q1_9CRUS</name>
<keyword evidence="7 15" id="KW-0689">Ribosomal protein</keyword>
<keyword evidence="4 16" id="KW-0812">Transmembrane</keyword>
<dbReference type="GO" id="GO:0006412">
    <property type="term" value="P:translation"/>
    <property type="evidence" value="ECO:0007669"/>
    <property type="project" value="InterPro"/>
</dbReference>
<dbReference type="PANTHER" id="PTHR12822:SF2">
    <property type="entry name" value="PROTEIN YIPF"/>
    <property type="match status" value="1"/>
</dbReference>
<evidence type="ECO:0000256" key="6">
    <source>
        <dbReference type="ARBA" id="ARBA00022884"/>
    </source>
</evidence>
<feature type="domain" description="CMP/dCMP-type deaminase" evidence="17">
    <location>
        <begin position="362"/>
        <end position="489"/>
    </location>
</feature>
<dbReference type="InterPro" id="IPR039765">
    <property type="entry name" value="Yip5/YIPF1/YIPF2"/>
</dbReference>
<dbReference type="PROSITE" id="PS00632">
    <property type="entry name" value="RIBOSOMAL_S4"/>
    <property type="match status" value="1"/>
</dbReference>
<dbReference type="Pfam" id="PF04893">
    <property type="entry name" value="Yip1"/>
    <property type="match status" value="1"/>
</dbReference>
<dbReference type="InterPro" id="IPR016193">
    <property type="entry name" value="Cytidine_deaminase-like"/>
</dbReference>
<comment type="similarity">
    <text evidence="2 15">Belongs to the universal ribosomal protein uS4 family.</text>
</comment>
<organism evidence="18">
    <name type="scientific">Darwinula stevensoni</name>
    <dbReference type="NCBI Taxonomy" id="69355"/>
    <lineage>
        <taxon>Eukaryota</taxon>
        <taxon>Metazoa</taxon>
        <taxon>Ecdysozoa</taxon>
        <taxon>Arthropoda</taxon>
        <taxon>Crustacea</taxon>
        <taxon>Oligostraca</taxon>
        <taxon>Ostracoda</taxon>
        <taxon>Podocopa</taxon>
        <taxon>Podocopida</taxon>
        <taxon>Darwinulocopina</taxon>
        <taxon>Darwinuloidea</taxon>
        <taxon>Darwinulidae</taxon>
        <taxon>Darwinula</taxon>
    </lineage>
</organism>
<evidence type="ECO:0000256" key="7">
    <source>
        <dbReference type="ARBA" id="ARBA00022980"/>
    </source>
</evidence>
<dbReference type="AlphaFoldDB" id="A0A7R8X0Q1"/>
<proteinExistence type="inferred from homology"/>
<dbReference type="InterPro" id="IPR005710">
    <property type="entry name" value="Ribosomal_uS4_euk/arc"/>
</dbReference>
<dbReference type="GO" id="GO:0016020">
    <property type="term" value="C:membrane"/>
    <property type="evidence" value="ECO:0007669"/>
    <property type="project" value="UniProtKB-SubCell"/>
</dbReference>
<dbReference type="OrthoDB" id="1697570at2759"/>
<comment type="subcellular location">
    <subcellularLocation>
        <location evidence="1">Membrane</location>
        <topology evidence="1">Multi-pass membrane protein</topology>
    </subcellularLocation>
</comment>
<dbReference type="SMART" id="SM01390">
    <property type="entry name" value="Ribosomal_S4"/>
    <property type="match status" value="1"/>
</dbReference>
<dbReference type="EMBL" id="CAJPEV010000180">
    <property type="protein sequence ID" value="CAG0881914.1"/>
    <property type="molecule type" value="Genomic_DNA"/>
</dbReference>
<evidence type="ECO:0000313" key="19">
    <source>
        <dbReference type="Proteomes" id="UP000677054"/>
    </source>
</evidence>
<dbReference type="InterPro" id="IPR002942">
    <property type="entry name" value="S4_RNA-bd"/>
</dbReference>
<feature type="transmembrane region" description="Helical" evidence="16">
    <location>
        <begin position="561"/>
        <end position="583"/>
    </location>
</feature>
<evidence type="ECO:0000259" key="17">
    <source>
        <dbReference type="PROSITE" id="PS51747"/>
    </source>
</evidence>
<evidence type="ECO:0000256" key="13">
    <source>
        <dbReference type="ARBA" id="ARBA00045441"/>
    </source>
</evidence>
<dbReference type="InterPro" id="IPR036986">
    <property type="entry name" value="S4_RNA-bd_sf"/>
</dbReference>
<dbReference type="InterPro" id="IPR002125">
    <property type="entry name" value="CMP_dCMP_dom"/>
</dbReference>
<comment type="function">
    <text evidence="13">Component of the small ribosomal subunit. The ribosome is a large ribonucleoprotein complex responsible for the synthesis of proteins in the cell. Part of the small subunit (SSU) processome, first precursor of the small eukaryotic ribosomal subunit. During the assembly of the SSU processome in the nucleolus, many ribosome biogenesis factors, an RNA chaperone and ribosomal proteins associate with the nascent pre-rRNA and work in concert to generate RNA folding, modifications, rearrangements and cleavage as well as targeted degradation of pre-ribosomal RNA by the RNA exosome.</text>
</comment>
<dbReference type="PROSITE" id="PS51747">
    <property type="entry name" value="CYT_DCMP_DEAMINASES_2"/>
    <property type="match status" value="1"/>
</dbReference>
<keyword evidence="10 15" id="KW-0687">Ribonucleoprotein</keyword>
<dbReference type="InterPro" id="IPR006977">
    <property type="entry name" value="Yip1_dom"/>
</dbReference>
<evidence type="ECO:0000256" key="15">
    <source>
        <dbReference type="RuleBase" id="RU003699"/>
    </source>
</evidence>
<evidence type="ECO:0000256" key="10">
    <source>
        <dbReference type="ARBA" id="ARBA00023274"/>
    </source>
</evidence>
<dbReference type="PROSITE" id="PS50889">
    <property type="entry name" value="S4"/>
    <property type="match status" value="1"/>
</dbReference>
<evidence type="ECO:0000256" key="16">
    <source>
        <dbReference type="SAM" id="Phobius"/>
    </source>
</evidence>
<dbReference type="PANTHER" id="PTHR12822">
    <property type="entry name" value="PROTEIN YIPF"/>
    <property type="match status" value="1"/>
</dbReference>
<evidence type="ECO:0000256" key="2">
    <source>
        <dbReference type="ARBA" id="ARBA00007465"/>
    </source>
</evidence>
<keyword evidence="8 16" id="KW-1133">Transmembrane helix</keyword>
<dbReference type="Pfam" id="PF00163">
    <property type="entry name" value="Ribosomal_S4"/>
    <property type="match status" value="1"/>
</dbReference>
<dbReference type="GO" id="GO:0016192">
    <property type="term" value="P:vesicle-mediated transport"/>
    <property type="evidence" value="ECO:0007669"/>
    <property type="project" value="InterPro"/>
</dbReference>
<reference evidence="18" key="1">
    <citation type="submission" date="2020-11" db="EMBL/GenBank/DDBJ databases">
        <authorList>
            <person name="Tran Van P."/>
        </authorList>
    </citation>
    <scope>NUCLEOTIDE SEQUENCE</scope>
</reference>
<keyword evidence="6 14" id="KW-0694">RNA-binding</keyword>
<dbReference type="NCBIfam" id="NF003139">
    <property type="entry name" value="PRK04051.1"/>
    <property type="match status" value="1"/>
</dbReference>
<evidence type="ECO:0000256" key="12">
    <source>
        <dbReference type="ARBA" id="ARBA00035410"/>
    </source>
</evidence>
<evidence type="ECO:0000256" key="11">
    <source>
        <dbReference type="ARBA" id="ARBA00035254"/>
    </source>
</evidence>
<comment type="similarity">
    <text evidence="3">Belongs to the YIP1 family.</text>
</comment>
<feature type="transmembrane region" description="Helical" evidence="16">
    <location>
        <begin position="622"/>
        <end position="644"/>
    </location>
</feature>
<evidence type="ECO:0000256" key="4">
    <source>
        <dbReference type="ARBA" id="ARBA00022692"/>
    </source>
</evidence>
<evidence type="ECO:0000256" key="3">
    <source>
        <dbReference type="ARBA" id="ARBA00010596"/>
    </source>
</evidence>
<evidence type="ECO:0000256" key="1">
    <source>
        <dbReference type="ARBA" id="ARBA00004141"/>
    </source>
</evidence>
<dbReference type="GO" id="GO:0015935">
    <property type="term" value="C:small ribosomal subunit"/>
    <property type="evidence" value="ECO:0007669"/>
    <property type="project" value="InterPro"/>
</dbReference>
<dbReference type="Gene3D" id="3.40.140.10">
    <property type="entry name" value="Cytidine Deaminase, domain 2"/>
    <property type="match status" value="1"/>
</dbReference>
<dbReference type="CDD" id="cd01285">
    <property type="entry name" value="nucleoside_deaminase"/>
    <property type="match status" value="1"/>
</dbReference>
<dbReference type="SMART" id="SM00363">
    <property type="entry name" value="S4"/>
    <property type="match status" value="1"/>
</dbReference>
<dbReference type="GO" id="GO:0005794">
    <property type="term" value="C:Golgi apparatus"/>
    <property type="evidence" value="ECO:0007669"/>
    <property type="project" value="InterPro"/>
</dbReference>
<evidence type="ECO:0000256" key="8">
    <source>
        <dbReference type="ARBA" id="ARBA00022989"/>
    </source>
</evidence>